<protein>
    <submittedName>
        <fullName evidence="1">Uncharacterized protein</fullName>
    </submittedName>
</protein>
<keyword evidence="2" id="KW-1185">Reference proteome</keyword>
<gene>
    <name evidence="1" type="ORF">ACCI51_13440</name>
</gene>
<name>A0ABV4NQ85_9GAMM</name>
<evidence type="ECO:0000313" key="1">
    <source>
        <dbReference type="EMBL" id="MFA0791556.1"/>
    </source>
</evidence>
<dbReference type="EMBL" id="JBGMEL010000012">
    <property type="protein sequence ID" value="MFA0791556.1"/>
    <property type="molecule type" value="Genomic_DNA"/>
</dbReference>
<comment type="caution">
    <text evidence="1">The sequence shown here is derived from an EMBL/GenBank/DDBJ whole genome shotgun (WGS) entry which is preliminary data.</text>
</comment>
<reference evidence="1 2" key="1">
    <citation type="submission" date="2024-08" db="EMBL/GenBank/DDBJ databases">
        <authorList>
            <person name="Ishaq N."/>
        </authorList>
    </citation>
    <scope>NUCLEOTIDE SEQUENCE [LARGE SCALE GENOMIC DNA]</scope>
    <source>
        <strain evidence="1 2">JCM 30400</strain>
    </source>
</reference>
<evidence type="ECO:0000313" key="2">
    <source>
        <dbReference type="Proteomes" id="UP001569414"/>
    </source>
</evidence>
<dbReference type="RefSeq" id="WP_371844020.1">
    <property type="nucleotide sequence ID" value="NZ_JBGMEL010000012.1"/>
</dbReference>
<dbReference type="Proteomes" id="UP001569414">
    <property type="component" value="Unassembled WGS sequence"/>
</dbReference>
<organism evidence="1 2">
    <name type="scientific">Microbulbifer echini</name>
    <dbReference type="NCBI Taxonomy" id="1529067"/>
    <lineage>
        <taxon>Bacteria</taxon>
        <taxon>Pseudomonadati</taxon>
        <taxon>Pseudomonadota</taxon>
        <taxon>Gammaproteobacteria</taxon>
        <taxon>Cellvibrionales</taxon>
        <taxon>Microbulbiferaceae</taxon>
        <taxon>Microbulbifer</taxon>
    </lineage>
</organism>
<sequence>MKIVYLDQLHWIEVAKHINGASCKPGTREALSYMKELSSSKKAVFPLSLSHYYETLKHLNHENRKRLAETMKLLSHNFTIASTEKIVAHECRKALAKLIKIDYSDQEFNFLGKGFEHALGKSFGWSLSWPTPELIPEDVRLKIENDLWNILEEAFLSGVLKIGNNKYPFHKKIDFSPENKFKAHLEEWKGCASSMTANELQRKIYSITFTDIYKPLCEAVYQLKIPLKKLENIGDKGAYFLLNAMPTRKVDMHLREQWAKNGQLKPKQSDLNDWIYIGAAICY</sequence>
<proteinExistence type="predicted"/>
<accession>A0ABV4NQ85</accession>